<dbReference type="Proteomes" id="UP001367676">
    <property type="component" value="Unassembled WGS sequence"/>
</dbReference>
<comment type="caution">
    <text evidence="1">The sequence shown here is derived from an EMBL/GenBank/DDBJ whole genome shotgun (WGS) entry which is preliminary data.</text>
</comment>
<proteinExistence type="predicted"/>
<accession>A0AAN9T7M9</accession>
<protein>
    <submittedName>
        <fullName evidence="1">Uncharacterized protein</fullName>
    </submittedName>
</protein>
<gene>
    <name evidence="1" type="ORF">V9T40_010569</name>
</gene>
<sequence length="93" mass="10633">MSPSCARARDFLHLAASSFFALMWETQRHDVTDSPTAWPQRYRFAFDNTTTVSFFGQLSQFSPRCRNILPDVTIFGWMSQFSAGCLIFPAVEN</sequence>
<keyword evidence="2" id="KW-1185">Reference proteome</keyword>
<evidence type="ECO:0000313" key="2">
    <source>
        <dbReference type="Proteomes" id="UP001367676"/>
    </source>
</evidence>
<evidence type="ECO:0000313" key="1">
    <source>
        <dbReference type="EMBL" id="KAK7573378.1"/>
    </source>
</evidence>
<organism evidence="1 2">
    <name type="scientific">Parthenolecanium corni</name>
    <dbReference type="NCBI Taxonomy" id="536013"/>
    <lineage>
        <taxon>Eukaryota</taxon>
        <taxon>Metazoa</taxon>
        <taxon>Ecdysozoa</taxon>
        <taxon>Arthropoda</taxon>
        <taxon>Hexapoda</taxon>
        <taxon>Insecta</taxon>
        <taxon>Pterygota</taxon>
        <taxon>Neoptera</taxon>
        <taxon>Paraneoptera</taxon>
        <taxon>Hemiptera</taxon>
        <taxon>Sternorrhyncha</taxon>
        <taxon>Coccoidea</taxon>
        <taxon>Coccidae</taxon>
        <taxon>Parthenolecanium</taxon>
    </lineage>
</organism>
<reference evidence="1 2" key="1">
    <citation type="submission" date="2024-03" db="EMBL/GenBank/DDBJ databases">
        <title>Adaptation during the transition from Ophiocordyceps entomopathogen to insect associate is accompanied by gene loss and intensified selection.</title>
        <authorList>
            <person name="Ward C.M."/>
            <person name="Onetto C.A."/>
            <person name="Borneman A.R."/>
        </authorList>
    </citation>
    <scope>NUCLEOTIDE SEQUENCE [LARGE SCALE GENOMIC DNA]</scope>
    <source>
        <strain evidence="1">AWRI1</strain>
        <tissue evidence="1">Single Adult Female</tissue>
    </source>
</reference>
<name>A0AAN9T7M9_9HEMI</name>
<dbReference type="AlphaFoldDB" id="A0AAN9T7M9"/>
<dbReference type="EMBL" id="JBBCAQ010000037">
    <property type="protein sequence ID" value="KAK7573378.1"/>
    <property type="molecule type" value="Genomic_DNA"/>
</dbReference>